<name>A0ABT9A1F8_9SPHN</name>
<dbReference type="InterPro" id="IPR007296">
    <property type="entry name" value="DUF403"/>
</dbReference>
<protein>
    <submittedName>
        <fullName evidence="3">Circularly permuted type 2 ATP-grasp protein</fullName>
    </submittedName>
</protein>
<feature type="domain" description="DUF403" evidence="1">
    <location>
        <begin position="520"/>
        <end position="811"/>
    </location>
</feature>
<dbReference type="EMBL" id="JAUQSZ010000008">
    <property type="protein sequence ID" value="MDO7843095.1"/>
    <property type="molecule type" value="Genomic_DNA"/>
</dbReference>
<evidence type="ECO:0000313" key="3">
    <source>
        <dbReference type="EMBL" id="MDO7843095.1"/>
    </source>
</evidence>
<dbReference type="PANTHER" id="PTHR34595">
    <property type="entry name" value="BLR5612 PROTEIN"/>
    <property type="match status" value="1"/>
</dbReference>
<dbReference type="SUPFAM" id="SSF56059">
    <property type="entry name" value="Glutathione synthetase ATP-binding domain-like"/>
    <property type="match status" value="1"/>
</dbReference>
<dbReference type="PANTHER" id="PTHR34595:SF2">
    <property type="entry name" value="BLR2978 PROTEIN"/>
    <property type="match status" value="1"/>
</dbReference>
<evidence type="ECO:0000259" key="2">
    <source>
        <dbReference type="Pfam" id="PF14403"/>
    </source>
</evidence>
<dbReference type="InterPro" id="IPR051680">
    <property type="entry name" value="ATP-dep_Glu-Cys_Ligase-2"/>
</dbReference>
<keyword evidence="4" id="KW-1185">Reference proteome</keyword>
<accession>A0ABT9A1F8</accession>
<dbReference type="RefSeq" id="WP_304561555.1">
    <property type="nucleotide sequence ID" value="NZ_JAUQSZ010000008.1"/>
</dbReference>
<proteinExistence type="predicted"/>
<gene>
    <name evidence="3" type="ORF">Q5H94_12240</name>
</gene>
<dbReference type="Pfam" id="PF04168">
    <property type="entry name" value="Alpha-E"/>
    <property type="match status" value="1"/>
</dbReference>
<feature type="domain" description="Circularly permuted ATP-grasp type 2" evidence="2">
    <location>
        <begin position="92"/>
        <end position="471"/>
    </location>
</feature>
<dbReference type="InterPro" id="IPR025841">
    <property type="entry name" value="CP_ATPgrasp_2"/>
</dbReference>
<dbReference type="Proteomes" id="UP001176468">
    <property type="component" value="Unassembled WGS sequence"/>
</dbReference>
<evidence type="ECO:0000313" key="4">
    <source>
        <dbReference type="Proteomes" id="UP001176468"/>
    </source>
</evidence>
<evidence type="ECO:0000259" key="1">
    <source>
        <dbReference type="Pfam" id="PF04168"/>
    </source>
</evidence>
<sequence length="826" mass="89452">MATLAAPSLLDPSIHAARWIADYCGRRQPGDVLCSDIGNPAWAAMLEEIANVTGEELTEARERVQRQAEDIGTGFRIAGEIEERPWPLSPVPLLIDAEEWKGISAGIVQRADLLEHIVADLYGEAKLVEKGLIPAALATGSPFYLRPMAGMEPPGGRHLQFVAFDLGRGPTGEWRVLADHLRGPAGAGYALENRLAISRAFGGMQAKLNIERHAPFFAAFREGIAAACRRAEPRIGLLTPGRYSISYAEQAHLARYLGFLFVEGPDLAALEDKLYVRTIGGLKRIDALWHRIDPRLLDPLALDSHSQIGVPGLIDVMAAGNVVIANAPGAGVPESPAFAAFLPRICARETGRDLIIPNIATWWCGQDRARKAVIEDFDNLLIGPAFGTQPLGLDGMTPRPGAEITGDARKRLFDDMERRPQDYVGQEIVRLSTMPVVTDEGLVARPFTLRVFAARGGDGNWTVMPGGFARIGAEADVRASVMGEGNWSADVAICGDEPVPAVSLLPSTDSIHVRRNPGTLPSRVADNFFWLGRYLERGEALLNIIRVMLGNSIDADAGGALDADTIGRLVGLVIDGGGAKKPANLKRAELIQFARTALESEETHSVRAINRLARGIGKGSRDRLAADFVRLLDAPFPTRGGMLDRAGSLQRRYAALAGLSAEHMGRTAAWRFHDLGRRIERALTMARAVPAFGSPSAGSDDLSTLLDLADSQISYRQRYLTGIARVPVVDLVALDPGNPRSLAYQIERIVEHLRALPVLGDDGMEEAQQTEAIKLNAMISTANATRLSEPVFKNIERRLYSLSDAVARRYFLQGAEPLRSPGMTLA</sequence>
<dbReference type="Pfam" id="PF14403">
    <property type="entry name" value="CP_ATPgrasp_2"/>
    <property type="match status" value="1"/>
</dbReference>
<dbReference type="Gene3D" id="3.40.50.11290">
    <property type="match status" value="1"/>
</dbReference>
<organism evidence="3 4">
    <name type="scientific">Sphingomonas immobilis</name>
    <dbReference type="NCBI Taxonomy" id="3063997"/>
    <lineage>
        <taxon>Bacteria</taxon>
        <taxon>Pseudomonadati</taxon>
        <taxon>Pseudomonadota</taxon>
        <taxon>Alphaproteobacteria</taxon>
        <taxon>Sphingomonadales</taxon>
        <taxon>Sphingomonadaceae</taxon>
        <taxon>Sphingomonas</taxon>
    </lineage>
</organism>
<comment type="caution">
    <text evidence="3">The sequence shown here is derived from an EMBL/GenBank/DDBJ whole genome shotgun (WGS) entry which is preliminary data.</text>
</comment>
<reference evidence="3" key="1">
    <citation type="submission" date="2023-07" db="EMBL/GenBank/DDBJ databases">
        <authorList>
            <person name="Kim M.K."/>
        </authorList>
    </citation>
    <scope>NUCLEOTIDE SEQUENCE</scope>
    <source>
        <strain evidence="3">CA1-15</strain>
    </source>
</reference>